<dbReference type="EMBL" id="KB201750">
    <property type="protein sequence ID" value="ESO94773.1"/>
    <property type="molecule type" value="Genomic_DNA"/>
</dbReference>
<dbReference type="OrthoDB" id="5985829at2759"/>
<organism evidence="1 2">
    <name type="scientific">Lottia gigantea</name>
    <name type="common">Giant owl limpet</name>
    <dbReference type="NCBI Taxonomy" id="225164"/>
    <lineage>
        <taxon>Eukaryota</taxon>
        <taxon>Metazoa</taxon>
        <taxon>Spiralia</taxon>
        <taxon>Lophotrochozoa</taxon>
        <taxon>Mollusca</taxon>
        <taxon>Gastropoda</taxon>
        <taxon>Patellogastropoda</taxon>
        <taxon>Lottioidea</taxon>
        <taxon>Lottiidae</taxon>
        <taxon>Lottia</taxon>
    </lineage>
</organism>
<dbReference type="Proteomes" id="UP000030746">
    <property type="component" value="Unassembled WGS sequence"/>
</dbReference>
<dbReference type="OMA" id="YPEITHY"/>
<protein>
    <submittedName>
        <fullName evidence="1">Uncharacterized protein</fullName>
    </submittedName>
</protein>
<dbReference type="HOGENOM" id="CLU_1612686_0_0_1"/>
<dbReference type="CTD" id="20238586"/>
<dbReference type="RefSeq" id="XP_009054514.1">
    <property type="nucleotide sequence ID" value="XM_009056266.1"/>
</dbReference>
<accession>V3ZTI4</accession>
<gene>
    <name evidence="1" type="ORF">LOTGIDRAFT_161023</name>
</gene>
<dbReference type="PANTHER" id="PTHR31751:SF42">
    <property type="entry name" value="PROTEIN CBG10204"/>
    <property type="match status" value="1"/>
</dbReference>
<keyword evidence="2" id="KW-1185">Reference proteome</keyword>
<evidence type="ECO:0000313" key="2">
    <source>
        <dbReference type="Proteomes" id="UP000030746"/>
    </source>
</evidence>
<reference evidence="1 2" key="1">
    <citation type="journal article" date="2013" name="Nature">
        <title>Insights into bilaterian evolution from three spiralian genomes.</title>
        <authorList>
            <person name="Simakov O."/>
            <person name="Marletaz F."/>
            <person name="Cho S.J."/>
            <person name="Edsinger-Gonzales E."/>
            <person name="Havlak P."/>
            <person name="Hellsten U."/>
            <person name="Kuo D.H."/>
            <person name="Larsson T."/>
            <person name="Lv J."/>
            <person name="Arendt D."/>
            <person name="Savage R."/>
            <person name="Osoegawa K."/>
            <person name="de Jong P."/>
            <person name="Grimwood J."/>
            <person name="Chapman J.A."/>
            <person name="Shapiro H."/>
            <person name="Aerts A."/>
            <person name="Otillar R.P."/>
            <person name="Terry A.Y."/>
            <person name="Boore J.L."/>
            <person name="Grigoriev I.V."/>
            <person name="Lindberg D.R."/>
            <person name="Seaver E.C."/>
            <person name="Weisblat D.A."/>
            <person name="Putnam N.H."/>
            <person name="Rokhsar D.S."/>
        </authorList>
    </citation>
    <scope>NUCLEOTIDE SEQUENCE [LARGE SCALE GENOMIC DNA]</scope>
</reference>
<dbReference type="PANTHER" id="PTHR31751">
    <property type="entry name" value="SI:CH211-108C17.2-RELATED-RELATED"/>
    <property type="match status" value="1"/>
</dbReference>
<dbReference type="AlphaFoldDB" id="V3ZTI4"/>
<dbReference type="GeneID" id="20238586"/>
<evidence type="ECO:0000313" key="1">
    <source>
        <dbReference type="EMBL" id="ESO94773.1"/>
    </source>
</evidence>
<name>V3ZTI4_LOTGI</name>
<sequence length="165" mass="18349">MSASRMKPVGLSKVKCYVGKPDLVLAGDGRCDSPGHSAIFGTCSLMDVDTNLVLASNVVKVTEVKNSHNMENEGLIRSFADLLYDVWHLGKSLGKKLTKAANRKDCADLQPWVKSIKNHLWWCAGTCDGDVTQPKERWMSILRHIVNKHEWHVASMYTVGNADPR</sequence>
<proteinExistence type="predicted"/>
<dbReference type="KEGG" id="lgi:LOTGIDRAFT_161023"/>